<dbReference type="Gene3D" id="3.40.250.10">
    <property type="entry name" value="Rhodanese-like domain"/>
    <property type="match status" value="1"/>
</dbReference>
<evidence type="ECO:0000313" key="3">
    <source>
        <dbReference type="EMBL" id="POF30509.1"/>
    </source>
</evidence>
<dbReference type="OrthoDB" id="9784302at2"/>
<evidence type="ECO:0000256" key="1">
    <source>
        <dbReference type="SAM" id="MobiDB-lite"/>
    </source>
</evidence>
<dbReference type="Pfam" id="PF09828">
    <property type="entry name" value="ChrB_C"/>
    <property type="match status" value="1"/>
</dbReference>
<evidence type="ECO:0000313" key="4">
    <source>
        <dbReference type="Proteomes" id="UP000236959"/>
    </source>
</evidence>
<dbReference type="PROSITE" id="PS50206">
    <property type="entry name" value="RHODANESE_3"/>
    <property type="match status" value="1"/>
</dbReference>
<protein>
    <recommendedName>
        <fullName evidence="2">Rhodanese domain-containing protein</fullName>
    </recommendedName>
</protein>
<keyword evidence="4" id="KW-1185">Reference proteome</keyword>
<comment type="caution">
    <text evidence="3">The sequence shown here is derived from an EMBL/GenBank/DDBJ whole genome shotgun (WGS) entry which is preliminary data.</text>
</comment>
<dbReference type="InterPro" id="IPR036873">
    <property type="entry name" value="Rhodanese-like_dom_sf"/>
</dbReference>
<dbReference type="RefSeq" id="WP_103223231.1">
    <property type="nucleotide sequence ID" value="NZ_PPCN01000006.1"/>
</dbReference>
<dbReference type="SUPFAM" id="SSF52821">
    <property type="entry name" value="Rhodanese/Cell cycle control phosphatase"/>
    <property type="match status" value="1"/>
</dbReference>
<feature type="domain" description="Rhodanese" evidence="2">
    <location>
        <begin position="64"/>
        <end position="107"/>
    </location>
</feature>
<dbReference type="Proteomes" id="UP000236959">
    <property type="component" value="Unassembled WGS sequence"/>
</dbReference>
<reference evidence="3 4" key="1">
    <citation type="submission" date="2018-01" db="EMBL/GenBank/DDBJ databases">
        <title>Genomic Encyclopedia of Archaeal and Bacterial Type Strains, Phase II (KMG-II): from individual species to whole genera.</title>
        <authorList>
            <person name="Goeker M."/>
        </authorList>
    </citation>
    <scope>NUCLEOTIDE SEQUENCE [LARGE SCALE GENOMIC DNA]</scope>
    <source>
        <strain evidence="3 4">DSM 17023</strain>
    </source>
</reference>
<feature type="region of interest" description="Disordered" evidence="1">
    <location>
        <begin position="265"/>
        <end position="287"/>
    </location>
</feature>
<accession>A0A2S3USR0</accession>
<dbReference type="InterPro" id="IPR001763">
    <property type="entry name" value="Rhodanese-like_dom"/>
</dbReference>
<dbReference type="AlphaFoldDB" id="A0A2S3USR0"/>
<feature type="compositionally biased region" description="Low complexity" evidence="1">
    <location>
        <begin position="267"/>
        <end position="280"/>
    </location>
</feature>
<organism evidence="3 4">
    <name type="scientific">Roseibium marinum</name>
    <dbReference type="NCBI Taxonomy" id="281252"/>
    <lineage>
        <taxon>Bacteria</taxon>
        <taxon>Pseudomonadati</taxon>
        <taxon>Pseudomonadota</taxon>
        <taxon>Alphaproteobacteria</taxon>
        <taxon>Hyphomicrobiales</taxon>
        <taxon>Stappiaceae</taxon>
        <taxon>Roseibium</taxon>
    </lineage>
</organism>
<proteinExistence type="predicted"/>
<dbReference type="InterPro" id="IPR018634">
    <property type="entry name" value="ChrB_C"/>
</dbReference>
<evidence type="ECO:0000259" key="2">
    <source>
        <dbReference type="PROSITE" id="PS50206"/>
    </source>
</evidence>
<gene>
    <name evidence="3" type="ORF">CLV41_106123</name>
</gene>
<name>A0A2S3USR0_9HYPH</name>
<dbReference type="EMBL" id="PPCN01000006">
    <property type="protein sequence ID" value="POF30509.1"/>
    <property type="molecule type" value="Genomic_DNA"/>
</dbReference>
<sequence>MPAPNEITISNLQRLIGTPDCPAIVDISIDPDFDEDPYFIPGSFRHPHTDKRGLVERLDGRACVITCQRGIKLSQGLVAWLRTEGVQAEYLSGGMYAWRDTPGTLRIPAGSIPEPVDGATLWVTRHRPKIDRIACPWLIRRFVDPKARFLFVSPVEVEGVASRYGATPFDIENVHFSHHGECCTFDTMLETFELKSAALERLADVIRAADTNRHDLSPQAAGLLAVSVGLSRQYSDDVKQLEAGMTVYDALYRWARDGFEEGHDWVPSSGSASAPASPSATKAEPWS</sequence>